<dbReference type="EMBL" id="FNEW01000002">
    <property type="protein sequence ID" value="SDJ81503.1"/>
    <property type="molecule type" value="Genomic_DNA"/>
</dbReference>
<evidence type="ECO:0000256" key="1">
    <source>
        <dbReference type="ARBA" id="ARBA00001794"/>
    </source>
</evidence>
<dbReference type="PANTHER" id="PTHR30387:SF2">
    <property type="entry name" value="MANNONATE DEHYDRATASE"/>
    <property type="match status" value="1"/>
</dbReference>
<comment type="function">
    <text evidence="2 9">Catalyzes the dehydration of D-mannonate.</text>
</comment>
<dbReference type="NCBIfam" id="TIGR00695">
    <property type="entry name" value="uxuA"/>
    <property type="match status" value="1"/>
</dbReference>
<dbReference type="Gene3D" id="3.20.20.150">
    <property type="entry name" value="Divalent-metal-dependent TIM barrel enzymes"/>
    <property type="match status" value="1"/>
</dbReference>
<evidence type="ECO:0000313" key="11">
    <source>
        <dbReference type="Proteomes" id="UP000198917"/>
    </source>
</evidence>
<evidence type="ECO:0000256" key="4">
    <source>
        <dbReference type="ARBA" id="ARBA00007389"/>
    </source>
</evidence>
<comment type="catalytic activity">
    <reaction evidence="1 9">
        <text>D-mannonate = 2-dehydro-3-deoxy-D-gluconate + H2O</text>
        <dbReference type="Rhea" id="RHEA:20097"/>
        <dbReference type="ChEBI" id="CHEBI:15377"/>
        <dbReference type="ChEBI" id="CHEBI:17767"/>
        <dbReference type="ChEBI" id="CHEBI:57990"/>
        <dbReference type="EC" id="4.2.1.8"/>
    </reaction>
</comment>
<comment type="pathway">
    <text evidence="3 9">Carbohydrate metabolism; pentose and glucuronate interconversion.</text>
</comment>
<dbReference type="NCBIfam" id="NF003027">
    <property type="entry name" value="PRK03906.1"/>
    <property type="match status" value="1"/>
</dbReference>
<evidence type="ECO:0000256" key="6">
    <source>
        <dbReference type="ARBA" id="ARBA00023004"/>
    </source>
</evidence>
<evidence type="ECO:0000256" key="8">
    <source>
        <dbReference type="ARBA" id="ARBA00023239"/>
    </source>
</evidence>
<dbReference type="HAMAP" id="MF_00106">
    <property type="entry name" value="UxuA"/>
    <property type="match status" value="1"/>
</dbReference>
<evidence type="ECO:0000256" key="3">
    <source>
        <dbReference type="ARBA" id="ARBA00004892"/>
    </source>
</evidence>
<keyword evidence="7 9" id="KW-0464">Manganese</keyword>
<comment type="similarity">
    <text evidence="4 9">Belongs to the mannonate dehydratase family.</text>
</comment>
<evidence type="ECO:0000256" key="5">
    <source>
        <dbReference type="ARBA" id="ARBA00012927"/>
    </source>
</evidence>
<evidence type="ECO:0000256" key="9">
    <source>
        <dbReference type="HAMAP-Rule" id="MF_00106"/>
    </source>
</evidence>
<dbReference type="Pfam" id="PF03786">
    <property type="entry name" value="UxuA"/>
    <property type="match status" value="1"/>
</dbReference>
<proteinExistence type="inferred from homology"/>
<sequence length="397" mass="43574">MKETWRWFGESDPITLEHVRQTGASGVVTALHQIPDGTSWPAEEIAKRKAMIEAAGLEWSVCESIPMEQSIKRGDADAPKAIARWKDTLSRLGHAGVPVVCYNFMPVVDWTRTNLRWQSRNTGLALRFEMADFVAYDVFILKRVRAAENYDPALVARAEERFAQMSEDDQSLLERNIIAGLPGGALVQTRQSIAALIASFDGIDSATMQGNLLAFLREVVPVAEEVGVHLGIHPDDPPFSLFGLPRVVSTPADIRAILSAVESPNNGITLCTGSYGARSDNDLVAMAKEFASRINFAHLRNVTVEADGSFFEDDHLDGGADMIGVIEALLREERAAATAGRRTNIPMRPDHGHLLGDDITKKTNPGYSYIGRMKGLGELRGVIRTVERQLRREEGAA</sequence>
<dbReference type="UniPathway" id="UPA00246"/>
<dbReference type="SUPFAM" id="SSF51658">
    <property type="entry name" value="Xylose isomerase-like"/>
    <property type="match status" value="1"/>
</dbReference>
<keyword evidence="6 9" id="KW-0408">Iron</keyword>
<dbReference type="AlphaFoldDB" id="A0A7Z7FRS2"/>
<name>A0A7Z7FRS2_9HYPH</name>
<dbReference type="Proteomes" id="UP000198917">
    <property type="component" value="Unassembled WGS sequence"/>
</dbReference>
<dbReference type="GO" id="GO:0008198">
    <property type="term" value="F:ferrous iron binding"/>
    <property type="evidence" value="ECO:0007669"/>
    <property type="project" value="TreeGrafter"/>
</dbReference>
<evidence type="ECO:0000313" key="10">
    <source>
        <dbReference type="EMBL" id="SDJ81503.1"/>
    </source>
</evidence>
<dbReference type="InterPro" id="IPR004628">
    <property type="entry name" value="Man_deHydtase"/>
</dbReference>
<keyword evidence="8 9" id="KW-0456">Lyase</keyword>
<evidence type="ECO:0000256" key="2">
    <source>
        <dbReference type="ARBA" id="ARBA00002713"/>
    </source>
</evidence>
<dbReference type="GO" id="GO:0008927">
    <property type="term" value="F:mannonate dehydratase activity"/>
    <property type="evidence" value="ECO:0007669"/>
    <property type="project" value="UniProtKB-UniRule"/>
</dbReference>
<dbReference type="InterPro" id="IPR036237">
    <property type="entry name" value="Xyl_isomerase-like_sf"/>
</dbReference>
<accession>A0A7Z7FRS2</accession>
<gene>
    <name evidence="9" type="primary">uxuA</name>
    <name evidence="10" type="ORF">SAMN05428983_2940</name>
</gene>
<reference evidence="10 11" key="1">
    <citation type="submission" date="2016-10" db="EMBL/GenBank/DDBJ databases">
        <authorList>
            <person name="Varghese N."/>
            <person name="Submissions S."/>
        </authorList>
    </citation>
    <scope>NUCLEOTIDE SEQUENCE [LARGE SCALE GENOMIC DNA]</scope>
    <source>
        <strain evidence="10 11">PDC82</strain>
    </source>
</reference>
<comment type="cofactor">
    <cofactor evidence="9">
        <name>Fe(2+)</name>
        <dbReference type="ChEBI" id="CHEBI:29033"/>
    </cofactor>
    <cofactor evidence="9">
        <name>Mn(2+)</name>
        <dbReference type="ChEBI" id="CHEBI:29035"/>
    </cofactor>
</comment>
<dbReference type="GO" id="GO:0030145">
    <property type="term" value="F:manganese ion binding"/>
    <property type="evidence" value="ECO:0007669"/>
    <property type="project" value="TreeGrafter"/>
</dbReference>
<dbReference type="GO" id="GO:0042840">
    <property type="term" value="P:D-glucuronate catabolic process"/>
    <property type="evidence" value="ECO:0007669"/>
    <property type="project" value="TreeGrafter"/>
</dbReference>
<evidence type="ECO:0000256" key="7">
    <source>
        <dbReference type="ARBA" id="ARBA00023211"/>
    </source>
</evidence>
<organism evidence="10 11">
    <name type="scientific">Agrobacterium fabrum</name>
    <dbReference type="NCBI Taxonomy" id="1176649"/>
    <lineage>
        <taxon>Bacteria</taxon>
        <taxon>Pseudomonadati</taxon>
        <taxon>Pseudomonadota</taxon>
        <taxon>Alphaproteobacteria</taxon>
        <taxon>Hyphomicrobiales</taxon>
        <taxon>Rhizobiaceae</taxon>
        <taxon>Rhizobium/Agrobacterium group</taxon>
        <taxon>Agrobacterium</taxon>
        <taxon>Agrobacterium tumefaciens complex</taxon>
    </lineage>
</organism>
<dbReference type="EC" id="4.2.1.8" evidence="5 9"/>
<dbReference type="PANTHER" id="PTHR30387">
    <property type="entry name" value="MANNONATE DEHYDRATASE"/>
    <property type="match status" value="1"/>
</dbReference>
<dbReference type="RefSeq" id="WP_092732471.1">
    <property type="nucleotide sequence ID" value="NZ_FNEW01000002.1"/>
</dbReference>
<comment type="caution">
    <text evidence="10">The sequence shown here is derived from an EMBL/GenBank/DDBJ whole genome shotgun (WGS) entry which is preliminary data.</text>
</comment>
<dbReference type="PIRSF" id="PIRSF016049">
    <property type="entry name" value="Man_dehyd"/>
    <property type="match status" value="1"/>
</dbReference>
<protein>
    <recommendedName>
        <fullName evidence="5 9">Mannonate dehydratase</fullName>
        <ecNumber evidence="5 9">4.2.1.8</ecNumber>
    </recommendedName>
    <alternativeName>
        <fullName evidence="9">D-mannonate hydro-lyase</fullName>
    </alternativeName>
</protein>